<dbReference type="EMBL" id="MDHJ01000001">
    <property type="protein sequence ID" value="OUE07812.1"/>
    <property type="molecule type" value="Genomic_DNA"/>
</dbReference>
<keyword evidence="1" id="KW-0812">Transmembrane</keyword>
<dbReference type="Gene3D" id="3.90.550.10">
    <property type="entry name" value="Spore Coat Polysaccharide Biosynthesis Protein SpsA, Chain A"/>
    <property type="match status" value="1"/>
</dbReference>
<evidence type="ECO:0000313" key="3">
    <source>
        <dbReference type="EMBL" id="OUE07812.1"/>
    </source>
</evidence>
<evidence type="ECO:0000259" key="2">
    <source>
        <dbReference type="Pfam" id="PF00535"/>
    </source>
</evidence>
<dbReference type="Pfam" id="PF00535">
    <property type="entry name" value="Glycos_transf_2"/>
    <property type="match status" value="1"/>
</dbReference>
<proteinExistence type="predicted"/>
<evidence type="ECO:0000313" key="4">
    <source>
        <dbReference type="Proteomes" id="UP000195106"/>
    </source>
</evidence>
<dbReference type="GO" id="GO:0016740">
    <property type="term" value="F:transferase activity"/>
    <property type="evidence" value="ECO:0007669"/>
    <property type="project" value="UniProtKB-KW"/>
</dbReference>
<dbReference type="InterPro" id="IPR001173">
    <property type="entry name" value="Glyco_trans_2-like"/>
</dbReference>
<dbReference type="SUPFAM" id="SSF53448">
    <property type="entry name" value="Nucleotide-diphospho-sugar transferases"/>
    <property type="match status" value="1"/>
</dbReference>
<reference evidence="3 4" key="1">
    <citation type="submission" date="2016-08" db="EMBL/GenBank/DDBJ databases">
        <title>Genome sequence of Clavibacter michiganensis spp. strain CASJ009.</title>
        <authorList>
            <person name="Thapa S.P."/>
            <person name="Coaker G."/>
        </authorList>
    </citation>
    <scope>NUCLEOTIDE SEQUENCE [LARGE SCALE GENOMIC DNA]</scope>
    <source>
        <strain evidence="3">CASJ009</strain>
    </source>
</reference>
<evidence type="ECO:0000256" key="1">
    <source>
        <dbReference type="SAM" id="Phobius"/>
    </source>
</evidence>
<name>A0A251XQH8_9MICO</name>
<feature type="transmembrane region" description="Helical" evidence="1">
    <location>
        <begin position="422"/>
        <end position="444"/>
    </location>
</feature>
<dbReference type="InterPro" id="IPR029044">
    <property type="entry name" value="Nucleotide-diphossugar_trans"/>
</dbReference>
<organism evidence="3 4">
    <name type="scientific">Clavibacter michiganensis</name>
    <dbReference type="NCBI Taxonomy" id="28447"/>
    <lineage>
        <taxon>Bacteria</taxon>
        <taxon>Bacillati</taxon>
        <taxon>Actinomycetota</taxon>
        <taxon>Actinomycetes</taxon>
        <taxon>Micrococcales</taxon>
        <taxon>Microbacteriaceae</taxon>
        <taxon>Clavibacter</taxon>
    </lineage>
</organism>
<feature type="transmembrane region" description="Helical" evidence="1">
    <location>
        <begin position="395"/>
        <end position="416"/>
    </location>
</feature>
<protein>
    <submittedName>
        <fullName evidence="3">Glycosyl transferase family 2</fullName>
    </submittedName>
</protein>
<dbReference type="AlphaFoldDB" id="A0A251XQH8"/>
<sequence length="460" mass="47346">MDHPSAPLPPSAHRGAAGPDAVAAVVVARDSGTTIARALASLLAQTRPPERVVVVVAGSHDDAFAVARTFNGVHEHPAPGAGPSTTTVTVIDRGPRESPLRSAYDLAFRLVGDPGRVLLVSPDAELEPRVLELLAEALDRDPDAVGVSARLDPRPSGSRGPLAGALRLLHRHWAVGAVETGIDLGLTGPVPLAPATLLRVPAPDPASPAASSPSAAILTALLSGEDRSAPVPGARARVDTAVRWGAMRERRDRWNRHVGRLTRAGAPAGAADRRRARLAALRIGVGPVLRFASYALIALYLGAAGVQGELQPAWWWAVPVLVRLPLQIRTLRRIRERTLADVLFGATHLPLEAGEAAYGVSRIRDGLHRAVAGGRRGPAAADAVPPLSAVDATAVAVLAVVVTSVLALAASGGPLAAGLTTAVGWAACAVTAADLVLALLRLLVARGGPFARPTSADRGA</sequence>
<dbReference type="Proteomes" id="UP000195106">
    <property type="component" value="Unassembled WGS sequence"/>
</dbReference>
<keyword evidence="3" id="KW-0808">Transferase</keyword>
<keyword evidence="1" id="KW-1133">Transmembrane helix</keyword>
<comment type="caution">
    <text evidence="3">The sequence shown here is derived from an EMBL/GenBank/DDBJ whole genome shotgun (WGS) entry which is preliminary data.</text>
</comment>
<gene>
    <name evidence="3" type="ORF">CMsap09_02605</name>
</gene>
<keyword evidence="1" id="KW-0472">Membrane</keyword>
<feature type="domain" description="Glycosyltransferase 2-like" evidence="2">
    <location>
        <begin position="25"/>
        <end position="149"/>
    </location>
</feature>
<accession>A0A251XQH8</accession>